<sequence length="64" mass="7122">YLRLSLCSSTYMASQLGVLMSKTSWAFQPNILRLSQYISIRATKPKKPRSPPIGKGNKPPQTNA</sequence>
<evidence type="ECO:0000256" key="1">
    <source>
        <dbReference type="SAM" id="MobiDB-lite"/>
    </source>
</evidence>
<organism evidence="2 3">
    <name type="scientific">Papaver somniferum</name>
    <name type="common">Opium poppy</name>
    <dbReference type="NCBI Taxonomy" id="3469"/>
    <lineage>
        <taxon>Eukaryota</taxon>
        <taxon>Viridiplantae</taxon>
        <taxon>Streptophyta</taxon>
        <taxon>Embryophyta</taxon>
        <taxon>Tracheophyta</taxon>
        <taxon>Spermatophyta</taxon>
        <taxon>Magnoliopsida</taxon>
        <taxon>Ranunculales</taxon>
        <taxon>Papaveraceae</taxon>
        <taxon>Papaveroideae</taxon>
        <taxon>Papaver</taxon>
    </lineage>
</organism>
<dbReference type="Proteomes" id="UP000316621">
    <property type="component" value="Chromosome 3"/>
</dbReference>
<dbReference type="EMBL" id="CM010717">
    <property type="protein sequence ID" value="RZC54396.1"/>
    <property type="molecule type" value="Genomic_DNA"/>
</dbReference>
<reference evidence="2 3" key="1">
    <citation type="journal article" date="2018" name="Science">
        <title>The opium poppy genome and morphinan production.</title>
        <authorList>
            <person name="Guo L."/>
            <person name="Winzer T."/>
            <person name="Yang X."/>
            <person name="Li Y."/>
            <person name="Ning Z."/>
            <person name="He Z."/>
            <person name="Teodor R."/>
            <person name="Lu Y."/>
            <person name="Bowser T.A."/>
            <person name="Graham I.A."/>
            <person name="Ye K."/>
        </authorList>
    </citation>
    <scope>NUCLEOTIDE SEQUENCE [LARGE SCALE GENOMIC DNA]</scope>
    <source>
        <strain evidence="3">cv. HN1</strain>
        <tissue evidence="2">Leaves</tissue>
    </source>
</reference>
<keyword evidence="3" id="KW-1185">Reference proteome</keyword>
<protein>
    <submittedName>
        <fullName evidence="2">Uncharacterized protein</fullName>
    </submittedName>
</protein>
<accession>A0A4Y7J1R9</accession>
<gene>
    <name evidence="2" type="ORF">C5167_013247</name>
</gene>
<evidence type="ECO:0000313" key="2">
    <source>
        <dbReference type="EMBL" id="RZC54396.1"/>
    </source>
</evidence>
<evidence type="ECO:0000313" key="3">
    <source>
        <dbReference type="Proteomes" id="UP000316621"/>
    </source>
</evidence>
<feature type="non-terminal residue" evidence="2">
    <location>
        <position position="1"/>
    </location>
</feature>
<feature type="region of interest" description="Disordered" evidence="1">
    <location>
        <begin position="42"/>
        <end position="64"/>
    </location>
</feature>
<proteinExistence type="predicted"/>
<dbReference type="Gramene" id="RZC54396">
    <property type="protein sequence ID" value="RZC54396"/>
    <property type="gene ID" value="C5167_013247"/>
</dbReference>
<dbReference type="AlphaFoldDB" id="A0A4Y7J1R9"/>
<name>A0A4Y7J1R9_PAPSO</name>